<organism evidence="5 6">
    <name type="scientific">Mola mola</name>
    <name type="common">Ocean sunfish</name>
    <name type="synonym">Tetraodon mola</name>
    <dbReference type="NCBI Taxonomy" id="94237"/>
    <lineage>
        <taxon>Eukaryota</taxon>
        <taxon>Metazoa</taxon>
        <taxon>Chordata</taxon>
        <taxon>Craniata</taxon>
        <taxon>Vertebrata</taxon>
        <taxon>Euteleostomi</taxon>
        <taxon>Actinopterygii</taxon>
        <taxon>Neopterygii</taxon>
        <taxon>Teleostei</taxon>
        <taxon>Neoteleostei</taxon>
        <taxon>Acanthomorphata</taxon>
        <taxon>Eupercaria</taxon>
        <taxon>Tetraodontiformes</taxon>
        <taxon>Molidae</taxon>
        <taxon>Mola</taxon>
    </lineage>
</organism>
<dbReference type="PANTHER" id="PTHR15207:SF3">
    <property type="entry name" value="DEAFNESS, AUTOSOMAL DOMINANT 5-RELATED"/>
    <property type="match status" value="1"/>
</dbReference>
<feature type="domain" description="Gasdermin pore forming" evidence="4">
    <location>
        <begin position="2"/>
        <end position="242"/>
    </location>
</feature>
<name>A0A3Q3VL94_MOLML</name>
<dbReference type="GO" id="GO:0012505">
    <property type="term" value="C:endomembrane system"/>
    <property type="evidence" value="ECO:0007669"/>
    <property type="project" value="UniProtKB-SubCell"/>
</dbReference>
<dbReference type="Proteomes" id="UP000261620">
    <property type="component" value="Unplaced"/>
</dbReference>
<evidence type="ECO:0000313" key="6">
    <source>
        <dbReference type="Proteomes" id="UP000261620"/>
    </source>
</evidence>
<dbReference type="InterPro" id="IPR042377">
    <property type="entry name" value="GSDME"/>
</dbReference>
<evidence type="ECO:0000313" key="5">
    <source>
        <dbReference type="Ensembl" id="ENSMMOP00000002056.1"/>
    </source>
</evidence>
<comment type="similarity">
    <text evidence="2">Belongs to the gasdermin family.</text>
</comment>
<reference evidence="5" key="1">
    <citation type="submission" date="2025-08" db="UniProtKB">
        <authorList>
            <consortium name="Ensembl"/>
        </authorList>
    </citation>
    <scope>IDENTIFICATION</scope>
</reference>
<dbReference type="GO" id="GO:0005737">
    <property type="term" value="C:cytoplasm"/>
    <property type="evidence" value="ECO:0007669"/>
    <property type="project" value="TreeGrafter"/>
</dbReference>
<comment type="subcellular location">
    <subcellularLocation>
        <location evidence="1">Endomembrane system</location>
    </subcellularLocation>
</comment>
<keyword evidence="6" id="KW-1185">Reference proteome</keyword>
<dbReference type="Ensembl" id="ENSMMOT00000002092.1">
    <property type="protein sequence ID" value="ENSMMOP00000002056.1"/>
    <property type="gene ID" value="ENSMMOG00000001692.1"/>
</dbReference>
<dbReference type="Pfam" id="PF04598">
    <property type="entry name" value="Gasdermin"/>
    <property type="match status" value="1"/>
</dbReference>
<keyword evidence="3" id="KW-0472">Membrane</keyword>
<evidence type="ECO:0000256" key="1">
    <source>
        <dbReference type="ARBA" id="ARBA00004308"/>
    </source>
</evidence>
<dbReference type="GO" id="GO:0012501">
    <property type="term" value="P:programmed cell death"/>
    <property type="evidence" value="ECO:0007669"/>
    <property type="project" value="InterPro"/>
</dbReference>
<evidence type="ECO:0000256" key="3">
    <source>
        <dbReference type="ARBA" id="ARBA00023136"/>
    </source>
</evidence>
<protein>
    <recommendedName>
        <fullName evidence="4">Gasdermin pore forming domain-containing protein</fullName>
    </recommendedName>
</protein>
<dbReference type="PANTHER" id="PTHR15207">
    <property type="entry name" value="NONSYNDROMIC HEARING IMPAIRMENT PROTEIN"/>
    <property type="match status" value="1"/>
</dbReference>
<reference evidence="5" key="2">
    <citation type="submission" date="2025-09" db="UniProtKB">
        <authorList>
            <consortium name="Ensembl"/>
        </authorList>
    </citation>
    <scope>IDENTIFICATION</scope>
</reference>
<dbReference type="InterPro" id="IPR040460">
    <property type="entry name" value="Gasdermin_pore"/>
</dbReference>
<dbReference type="AlphaFoldDB" id="A0A3Q3VL94"/>
<evidence type="ECO:0000259" key="4">
    <source>
        <dbReference type="Pfam" id="PF04598"/>
    </source>
</evidence>
<accession>A0A3Q3VL94</accession>
<sequence>MLVTATRNFVEEVDHGGLLIPVSSLNDTIALLSVVVKRKRLWFWQRPKYIPTDFKLNDILTGDAPIKPAITETKFIKYNGTYGGNIQGSIDANFGPGRLQSSLNLEGKDSSKLQSSFGSLKKEEVDMQQLLQDTKHRFISPTSALLQAKQCQTERIVTTQPCSVIEDVQLGGENKLFGISVSCIITNLQVLLKDNASLRKDSNVTMEIPVHTTIAYALIELEIKESGCFELCLMSYTTGGFEVDGPAQKVVVGASGAPADSIKNYQLRQGKLLFCPQFFHSRLVALPEDVYKNIEHLFASSSMSMKRNGETVTAEINQQAGNLPLILCVAVRGLASLAHCD</sequence>
<evidence type="ECO:0000256" key="2">
    <source>
        <dbReference type="ARBA" id="ARBA00009279"/>
    </source>
</evidence>
<proteinExistence type="inferred from homology"/>